<accession>A0A847SKH9</accession>
<organism evidence="2 3">
    <name type="scientific">Chitinophaga eiseniae</name>
    <dbReference type="NCBI Taxonomy" id="634771"/>
    <lineage>
        <taxon>Bacteria</taxon>
        <taxon>Pseudomonadati</taxon>
        <taxon>Bacteroidota</taxon>
        <taxon>Chitinophagia</taxon>
        <taxon>Chitinophagales</taxon>
        <taxon>Chitinophagaceae</taxon>
        <taxon>Chitinophaga</taxon>
    </lineage>
</organism>
<dbReference type="AlphaFoldDB" id="A0A847SKH9"/>
<dbReference type="InterPro" id="IPR027417">
    <property type="entry name" value="P-loop_NTPase"/>
</dbReference>
<reference evidence="2 3" key="1">
    <citation type="submission" date="2020-04" db="EMBL/GenBank/DDBJ databases">
        <authorList>
            <person name="Yin C."/>
        </authorList>
    </citation>
    <scope>NUCLEOTIDE SEQUENCE [LARGE SCALE GENOMIC DNA]</scope>
    <source>
        <strain evidence="2 3">Ak56</strain>
    </source>
</reference>
<name>A0A847SKH9_9BACT</name>
<feature type="domain" description="ATPase AAA-type core" evidence="1">
    <location>
        <begin position="47"/>
        <end position="361"/>
    </location>
</feature>
<dbReference type="PANTHER" id="PTHR40396:SF1">
    <property type="entry name" value="ATPASE AAA-TYPE CORE DOMAIN-CONTAINING PROTEIN"/>
    <property type="match status" value="1"/>
</dbReference>
<dbReference type="SUPFAM" id="SSF52540">
    <property type="entry name" value="P-loop containing nucleoside triphosphate hydrolases"/>
    <property type="match status" value="1"/>
</dbReference>
<comment type="caution">
    <text evidence="2">The sequence shown here is derived from an EMBL/GenBank/DDBJ whole genome shotgun (WGS) entry which is preliminary data.</text>
</comment>
<dbReference type="InterPro" id="IPR003959">
    <property type="entry name" value="ATPase_AAA_core"/>
</dbReference>
<evidence type="ECO:0000313" key="3">
    <source>
        <dbReference type="Proteomes" id="UP000552864"/>
    </source>
</evidence>
<evidence type="ECO:0000259" key="1">
    <source>
        <dbReference type="Pfam" id="PF13304"/>
    </source>
</evidence>
<keyword evidence="2" id="KW-0547">Nucleotide-binding</keyword>
<sequence length="421" mass="48351">MLIYFKVANYKSIKDPVVINFTATGISEHADTHITTVANTPLLKSILLYGPNASGKTNILEAFLHYRYLITSSAKESQGNEAIEVQPFLLNTVTAKQPVFFEARFILNGVKYRYGFEADKKIIHKEWLLEAKAAKEYPVFLRIGQDIEIDGKRFANAEGLEKRTRKNVLFLSVASQWNVAKAEKINAWFGNAFTIHGLLDTVYEDFTLNMLEDEKYKHKIRDFVSKADLGIADLEAYNMLSRKDDFGSDDFFGPRFNTHLTEMERKSRAALTWHKVFDEHNKEVDMYPFVMRTQESEGTKKYFNLIGPLIKALEQNYLVVIDEFDARFHSLLSKAVIELFNNNPQSQAQLFIASHDTALLDKELLRRDQIYFVEKDGFGATQVTSLVEFKIRKEAPYDKNYLEGKFGAIPMIDNLESALKK</sequence>
<protein>
    <submittedName>
        <fullName evidence="2">ATP-binding protein</fullName>
    </submittedName>
</protein>
<dbReference type="Gene3D" id="3.40.50.300">
    <property type="entry name" value="P-loop containing nucleotide triphosphate hydrolases"/>
    <property type="match status" value="1"/>
</dbReference>
<dbReference type="Pfam" id="PF13304">
    <property type="entry name" value="AAA_21"/>
    <property type="match status" value="1"/>
</dbReference>
<dbReference type="Proteomes" id="UP000552864">
    <property type="component" value="Unassembled WGS sequence"/>
</dbReference>
<dbReference type="RefSeq" id="WP_168740318.1">
    <property type="nucleotide sequence ID" value="NZ_JABAHZ010000004.1"/>
</dbReference>
<dbReference type="PANTHER" id="PTHR40396">
    <property type="entry name" value="ATPASE-LIKE PROTEIN"/>
    <property type="match status" value="1"/>
</dbReference>
<keyword evidence="2" id="KW-0067">ATP-binding</keyword>
<dbReference type="GO" id="GO:0016887">
    <property type="term" value="F:ATP hydrolysis activity"/>
    <property type="evidence" value="ECO:0007669"/>
    <property type="project" value="InterPro"/>
</dbReference>
<evidence type="ECO:0000313" key="2">
    <source>
        <dbReference type="EMBL" id="NLR80654.1"/>
    </source>
</evidence>
<dbReference type="GO" id="GO:0005524">
    <property type="term" value="F:ATP binding"/>
    <property type="evidence" value="ECO:0007669"/>
    <property type="project" value="UniProtKB-KW"/>
</dbReference>
<gene>
    <name evidence="2" type="ORF">HGH91_18645</name>
</gene>
<proteinExistence type="predicted"/>
<keyword evidence="3" id="KW-1185">Reference proteome</keyword>
<dbReference type="EMBL" id="JABAHZ010000004">
    <property type="protein sequence ID" value="NLR80654.1"/>
    <property type="molecule type" value="Genomic_DNA"/>
</dbReference>